<dbReference type="AlphaFoldDB" id="A0A7K4P6U7"/>
<keyword evidence="2" id="KW-0812">Transmembrane</keyword>
<dbReference type="EMBL" id="JACATF010000031">
    <property type="protein sequence ID" value="NWK08039.1"/>
    <property type="molecule type" value="Genomic_DNA"/>
</dbReference>
<evidence type="ECO:0000313" key="10">
    <source>
        <dbReference type="Proteomes" id="UP000547822"/>
    </source>
</evidence>
<dbReference type="Proteomes" id="UP000559282">
    <property type="component" value="Unassembled WGS sequence"/>
</dbReference>
<dbReference type="Proteomes" id="UP000587702">
    <property type="component" value="Unassembled WGS sequence"/>
</dbReference>
<evidence type="ECO:0000313" key="8">
    <source>
        <dbReference type="EMBL" id="NWK14437.1"/>
    </source>
</evidence>
<sequence length="59" mass="6292">MAEAGIAAYGAAIGMGLLLAVVAFSLRQRRPHGPEMEALLDEQTATPEPAKEEPKTEEK</sequence>
<evidence type="ECO:0000313" key="13">
    <source>
        <dbReference type="Proteomes" id="UP000575480"/>
    </source>
</evidence>
<evidence type="ECO:0000256" key="1">
    <source>
        <dbReference type="SAM" id="MobiDB-lite"/>
    </source>
</evidence>
<reference evidence="9 10" key="1">
    <citation type="journal article" date="2019" name="Environ. Microbiol.">
        <title>Genomics insights into ecotype formation of ammonia-oxidizing archaea in the deep ocean.</title>
        <authorList>
            <person name="Wang Y."/>
            <person name="Huang J.M."/>
            <person name="Cui G.J."/>
            <person name="Nunoura T."/>
            <person name="Takaki Y."/>
            <person name="Li W.L."/>
            <person name="Li J."/>
            <person name="Gao Z.M."/>
            <person name="Takai K."/>
            <person name="Zhang A.Q."/>
            <person name="Stepanauskas R."/>
        </authorList>
    </citation>
    <scope>NUCLEOTIDE SEQUENCE [LARGE SCALE GENOMIC DNA]</scope>
    <source>
        <strain evidence="7 11">D1a</strain>
        <strain evidence="3 14">L14</strain>
        <strain evidence="4 13">L15a</strain>
        <strain evidence="8 9">L19a</strain>
        <strain evidence="6 12">T1C4</strain>
        <strain evidence="5 10">T1L9</strain>
    </source>
</reference>
<evidence type="ECO:0000313" key="12">
    <source>
        <dbReference type="Proteomes" id="UP000559282"/>
    </source>
</evidence>
<dbReference type="EMBL" id="JACATI010000010">
    <property type="protein sequence ID" value="NWJ20805.1"/>
    <property type="molecule type" value="Genomic_DNA"/>
</dbReference>
<gene>
    <name evidence="5" type="ORF">HX840_06965</name>
    <name evidence="6" type="ORF">HX847_06505</name>
    <name evidence="7" type="ORF">HX852_05515</name>
    <name evidence="8" type="ORF">HX853_07400</name>
    <name evidence="4" type="ORF">HX858_06430</name>
    <name evidence="3" type="ORF">HX860_07060</name>
</gene>
<proteinExistence type="predicted"/>
<dbReference type="EMBL" id="JACATJ010000008">
    <property type="protein sequence ID" value="NWK09223.1"/>
    <property type="molecule type" value="Genomic_DNA"/>
</dbReference>
<accession>A0A7K4P6U7</accession>
<feature type="compositionally biased region" description="Basic and acidic residues" evidence="1">
    <location>
        <begin position="49"/>
        <end position="59"/>
    </location>
</feature>
<reference evidence="8" key="2">
    <citation type="submission" date="2020-06" db="EMBL/GenBank/DDBJ databases">
        <authorList>
            <person name="Wang Y."/>
        </authorList>
    </citation>
    <scope>NUCLEOTIDE SEQUENCE</scope>
    <source>
        <strain evidence="7">D1a</strain>
        <strain evidence="3">L14</strain>
        <strain evidence="4">L15a</strain>
        <strain evidence="8">L19a</strain>
        <strain evidence="6">T1C4</strain>
        <strain evidence="5">T1L9</strain>
    </source>
</reference>
<dbReference type="Proteomes" id="UP000547822">
    <property type="component" value="Unassembled WGS sequence"/>
</dbReference>
<dbReference type="EMBL" id="JACATH010000005">
    <property type="protein sequence ID" value="NWJ57370.1"/>
    <property type="molecule type" value="Genomic_DNA"/>
</dbReference>
<organism evidence="8 9">
    <name type="scientific">Marine Group I thaumarchaeote</name>
    <dbReference type="NCBI Taxonomy" id="2511932"/>
    <lineage>
        <taxon>Archaea</taxon>
        <taxon>Nitrososphaerota</taxon>
        <taxon>Marine Group I</taxon>
    </lineage>
</organism>
<evidence type="ECO:0000313" key="7">
    <source>
        <dbReference type="EMBL" id="NWK09223.1"/>
    </source>
</evidence>
<dbReference type="Proteomes" id="UP000535457">
    <property type="component" value="Unassembled WGS sequence"/>
</dbReference>
<evidence type="ECO:0000313" key="3">
    <source>
        <dbReference type="EMBL" id="NWJ20805.1"/>
    </source>
</evidence>
<keyword evidence="2" id="KW-1133">Transmembrane helix</keyword>
<evidence type="ECO:0000313" key="14">
    <source>
        <dbReference type="Proteomes" id="UP000587702"/>
    </source>
</evidence>
<evidence type="ECO:0000313" key="6">
    <source>
        <dbReference type="EMBL" id="NWK08039.1"/>
    </source>
</evidence>
<dbReference type="Proteomes" id="UP000575480">
    <property type="component" value="Unassembled WGS sequence"/>
</dbReference>
<dbReference type="Proteomes" id="UP000549797">
    <property type="component" value="Unassembled WGS sequence"/>
</dbReference>
<evidence type="ECO:0000313" key="9">
    <source>
        <dbReference type="Proteomes" id="UP000535457"/>
    </source>
</evidence>
<evidence type="ECO:0000313" key="5">
    <source>
        <dbReference type="EMBL" id="NWK01620.1"/>
    </source>
</evidence>
<evidence type="ECO:0000313" key="4">
    <source>
        <dbReference type="EMBL" id="NWJ57370.1"/>
    </source>
</evidence>
<evidence type="ECO:0000256" key="2">
    <source>
        <dbReference type="SAM" id="Phobius"/>
    </source>
</evidence>
<name>A0A7K4P6U7_9ARCH</name>
<protein>
    <submittedName>
        <fullName evidence="8">Uncharacterized protein</fullName>
    </submittedName>
</protein>
<feature type="transmembrane region" description="Helical" evidence="2">
    <location>
        <begin position="6"/>
        <end position="26"/>
    </location>
</feature>
<dbReference type="EMBL" id="JACATG010000016">
    <property type="protein sequence ID" value="NWK14437.1"/>
    <property type="molecule type" value="Genomic_DNA"/>
</dbReference>
<feature type="region of interest" description="Disordered" evidence="1">
    <location>
        <begin position="33"/>
        <end position="59"/>
    </location>
</feature>
<comment type="caution">
    <text evidence="8">The sequence shown here is derived from an EMBL/GenBank/DDBJ whole genome shotgun (WGS) entry which is preliminary data.</text>
</comment>
<keyword evidence="2" id="KW-0472">Membrane</keyword>
<evidence type="ECO:0000313" key="11">
    <source>
        <dbReference type="Proteomes" id="UP000549797"/>
    </source>
</evidence>
<dbReference type="EMBL" id="JACATD010000011">
    <property type="protein sequence ID" value="NWK01620.1"/>
    <property type="molecule type" value="Genomic_DNA"/>
</dbReference>